<dbReference type="Proteomes" id="UP000770717">
    <property type="component" value="Unassembled WGS sequence"/>
</dbReference>
<sequence>MNVSFVVVNHQGEDPRARYHGLKSRVSENIAVYQQEVDQADIWSLLSGDRNDFFIYDRCGRLVKHIGLPFSFLEFHYVEDAIKQIYCDSTCGECKHKIPDDVCKKEETPIQTKTDEKPIEAIKHHQEKEAAAEDSNRPNVRDHKKHHHHHHHHRAEGCQTPHERVEQRHEPDEKVGGVPERAIVPNTEVEGPALENKL</sequence>
<dbReference type="EMBL" id="WNTK01000003">
    <property type="protein sequence ID" value="KAG9488228.1"/>
    <property type="molecule type" value="Genomic_DNA"/>
</dbReference>
<keyword evidence="3" id="KW-0732">Signal</keyword>
<feature type="compositionally biased region" description="Basic and acidic residues" evidence="6">
    <location>
        <begin position="125"/>
        <end position="141"/>
    </location>
</feature>
<dbReference type="PANTHER" id="PTHR10105:SF3">
    <property type="entry name" value="SELENOPROTEIN P"/>
    <property type="match status" value="1"/>
</dbReference>
<evidence type="ECO:0000256" key="5">
    <source>
        <dbReference type="ARBA" id="ARBA00023180"/>
    </source>
</evidence>
<comment type="subcellular location">
    <subcellularLocation>
        <location evidence="1">Secreted</location>
    </subcellularLocation>
</comment>
<comment type="caution">
    <text evidence="8">The sequence shown here is derived from an EMBL/GenBank/DDBJ whole genome shotgun (WGS) entry which is preliminary data.</text>
</comment>
<evidence type="ECO:0000259" key="7">
    <source>
        <dbReference type="Pfam" id="PF04592"/>
    </source>
</evidence>
<keyword evidence="5" id="KW-0325">Glycoprotein</keyword>
<dbReference type="InterPro" id="IPR007671">
    <property type="entry name" value="Selenoprotein-P_N"/>
</dbReference>
<dbReference type="GO" id="GO:0008430">
    <property type="term" value="F:selenium binding"/>
    <property type="evidence" value="ECO:0007669"/>
    <property type="project" value="InterPro"/>
</dbReference>
<keyword evidence="4" id="KW-0712">Selenocysteine</keyword>
<dbReference type="PANTHER" id="PTHR10105">
    <property type="entry name" value="SELENOPROTEIN P"/>
    <property type="match status" value="1"/>
</dbReference>
<protein>
    <recommendedName>
        <fullName evidence="7">Selenoprotein P N-terminal domain-containing protein</fullName>
    </recommendedName>
</protein>
<feature type="compositionally biased region" description="Basic residues" evidence="6">
    <location>
        <begin position="142"/>
        <end position="154"/>
    </location>
</feature>
<reference evidence="8" key="1">
    <citation type="thesis" date="2020" institute="ProQuest LLC" country="789 East Eisenhower Parkway, Ann Arbor, MI, USA">
        <title>Comparative Genomics and Chromosome Evolution.</title>
        <authorList>
            <person name="Mudd A.B."/>
        </authorList>
    </citation>
    <scope>NUCLEOTIDE SEQUENCE</scope>
    <source>
        <strain evidence="8">HN-11 Male</strain>
        <tissue evidence="8">Kidney and liver</tissue>
    </source>
</reference>
<evidence type="ECO:0000256" key="3">
    <source>
        <dbReference type="ARBA" id="ARBA00022729"/>
    </source>
</evidence>
<dbReference type="InterPro" id="IPR037941">
    <property type="entry name" value="SeP"/>
</dbReference>
<keyword evidence="9" id="KW-1185">Reference proteome</keyword>
<accession>A0A8J6FIK3</accession>
<evidence type="ECO:0000256" key="6">
    <source>
        <dbReference type="SAM" id="MobiDB-lite"/>
    </source>
</evidence>
<feature type="compositionally biased region" description="Basic and acidic residues" evidence="6">
    <location>
        <begin position="161"/>
        <end position="175"/>
    </location>
</feature>
<evidence type="ECO:0000256" key="2">
    <source>
        <dbReference type="ARBA" id="ARBA00022525"/>
    </source>
</evidence>
<dbReference type="GO" id="GO:0001887">
    <property type="term" value="P:selenium compound metabolic process"/>
    <property type="evidence" value="ECO:0007669"/>
    <property type="project" value="TreeGrafter"/>
</dbReference>
<proteinExistence type="predicted"/>
<evidence type="ECO:0000313" key="8">
    <source>
        <dbReference type="EMBL" id="KAG9488229.1"/>
    </source>
</evidence>
<dbReference type="OrthoDB" id="6134775at2759"/>
<gene>
    <name evidence="8" type="ORF">GDO78_007822</name>
</gene>
<dbReference type="AlphaFoldDB" id="A0A8J6FIK3"/>
<evidence type="ECO:0000313" key="9">
    <source>
        <dbReference type="Proteomes" id="UP000770717"/>
    </source>
</evidence>
<organism evidence="8 9">
    <name type="scientific">Eleutherodactylus coqui</name>
    <name type="common">Puerto Rican coqui</name>
    <dbReference type="NCBI Taxonomy" id="57060"/>
    <lineage>
        <taxon>Eukaryota</taxon>
        <taxon>Metazoa</taxon>
        <taxon>Chordata</taxon>
        <taxon>Craniata</taxon>
        <taxon>Vertebrata</taxon>
        <taxon>Euteleostomi</taxon>
        <taxon>Amphibia</taxon>
        <taxon>Batrachia</taxon>
        <taxon>Anura</taxon>
        <taxon>Neobatrachia</taxon>
        <taxon>Hyloidea</taxon>
        <taxon>Eleutherodactylidae</taxon>
        <taxon>Eleutherodactylinae</taxon>
        <taxon>Eleutherodactylus</taxon>
        <taxon>Eleutherodactylus</taxon>
    </lineage>
</organism>
<name>A0A8J6FIK3_ELECQ</name>
<evidence type="ECO:0000256" key="1">
    <source>
        <dbReference type="ARBA" id="ARBA00004613"/>
    </source>
</evidence>
<keyword evidence="2" id="KW-0964">Secreted</keyword>
<dbReference type="GO" id="GO:0005576">
    <property type="term" value="C:extracellular region"/>
    <property type="evidence" value="ECO:0007669"/>
    <property type="project" value="UniProtKB-SubCell"/>
</dbReference>
<evidence type="ECO:0000256" key="4">
    <source>
        <dbReference type="ARBA" id="ARBA00022933"/>
    </source>
</evidence>
<dbReference type="EMBL" id="WNTK01000003">
    <property type="protein sequence ID" value="KAG9488229.1"/>
    <property type="molecule type" value="Genomic_DNA"/>
</dbReference>
<feature type="domain" description="Selenoprotein P N-terminal" evidence="7">
    <location>
        <begin position="1"/>
        <end position="164"/>
    </location>
</feature>
<dbReference type="Pfam" id="PF04592">
    <property type="entry name" value="SelP_N"/>
    <property type="match status" value="1"/>
</dbReference>
<feature type="region of interest" description="Disordered" evidence="6">
    <location>
        <begin position="125"/>
        <end position="198"/>
    </location>
</feature>